<dbReference type="Proteomes" id="UP000182998">
    <property type="component" value="Unassembled WGS sequence"/>
</dbReference>
<protein>
    <submittedName>
        <fullName evidence="2">Putative Transcriptional regulator, LuxR family</fullName>
    </submittedName>
    <submittedName>
        <fullName evidence="3">Regulatory protein, luxR family</fullName>
    </submittedName>
</protein>
<dbReference type="GO" id="GO:0006355">
    <property type="term" value="P:regulation of DNA-templated transcription"/>
    <property type="evidence" value="ECO:0007669"/>
    <property type="project" value="InterPro"/>
</dbReference>
<name>A0A098GG53_LEGMI</name>
<dbReference type="Proteomes" id="UP000032414">
    <property type="component" value="Chromosome I"/>
</dbReference>
<dbReference type="STRING" id="451.B6N58_05155"/>
<dbReference type="AlphaFoldDB" id="A0A098GG53"/>
<dbReference type="CDD" id="cd06170">
    <property type="entry name" value="LuxR_C_like"/>
    <property type="match status" value="1"/>
</dbReference>
<gene>
    <name evidence="2" type="ORF">LMI_2188</name>
    <name evidence="3" type="ORF">SAMN02982997_01673</name>
</gene>
<dbReference type="HOGENOM" id="CLU_2276107_0_0_6"/>
<dbReference type="InterPro" id="IPR000792">
    <property type="entry name" value="Tscrpt_reg_LuxR_C"/>
</dbReference>
<sequence length="102" mass="11574">MGNNKPNRKQLAEIQALLSDIWIKQPISIDLHLSQQEKQCLYLSAQGKKFKEIANHLNVSQREISQYRQSILQKLKCKTINSAIIVGIRYGEIKAEDLLAAG</sequence>
<keyword evidence="5" id="KW-1185">Reference proteome</keyword>
<dbReference type="GO" id="GO:0003677">
    <property type="term" value="F:DNA binding"/>
    <property type="evidence" value="ECO:0007669"/>
    <property type="project" value="InterPro"/>
</dbReference>
<reference evidence="4" key="1">
    <citation type="submission" date="2014-09" db="EMBL/GenBank/DDBJ databases">
        <authorList>
            <person name="Gomez-Valero L."/>
        </authorList>
    </citation>
    <scope>NUCLEOTIDE SEQUENCE [LARGE SCALE GENOMIC DNA]</scope>
    <source>
        <strain evidence="4">ATCC33218</strain>
    </source>
</reference>
<dbReference type="RefSeq" id="WP_045099709.1">
    <property type="nucleotide sequence ID" value="NZ_CP020614.1"/>
</dbReference>
<dbReference type="SMART" id="SM00421">
    <property type="entry name" value="HTH_LUXR"/>
    <property type="match status" value="1"/>
</dbReference>
<dbReference type="EMBL" id="LN614830">
    <property type="protein sequence ID" value="CEG61464.1"/>
    <property type="molecule type" value="Genomic_DNA"/>
</dbReference>
<evidence type="ECO:0000313" key="4">
    <source>
        <dbReference type="Proteomes" id="UP000032414"/>
    </source>
</evidence>
<dbReference type="Gene3D" id="1.10.10.10">
    <property type="entry name" value="Winged helix-like DNA-binding domain superfamily/Winged helix DNA-binding domain"/>
    <property type="match status" value="1"/>
</dbReference>
<dbReference type="SUPFAM" id="SSF46894">
    <property type="entry name" value="C-terminal effector domain of the bipartite response regulators"/>
    <property type="match status" value="1"/>
</dbReference>
<dbReference type="PROSITE" id="PS50043">
    <property type="entry name" value="HTH_LUXR_2"/>
    <property type="match status" value="1"/>
</dbReference>
<proteinExistence type="predicted"/>
<evidence type="ECO:0000259" key="1">
    <source>
        <dbReference type="PROSITE" id="PS50043"/>
    </source>
</evidence>
<evidence type="ECO:0000313" key="3">
    <source>
        <dbReference type="EMBL" id="SCY41748.1"/>
    </source>
</evidence>
<organism evidence="2 4">
    <name type="scientific">Legionella micdadei</name>
    <name type="common">Tatlockia micdadei</name>
    <dbReference type="NCBI Taxonomy" id="451"/>
    <lineage>
        <taxon>Bacteria</taxon>
        <taxon>Pseudomonadati</taxon>
        <taxon>Pseudomonadota</taxon>
        <taxon>Gammaproteobacteria</taxon>
        <taxon>Legionellales</taxon>
        <taxon>Legionellaceae</taxon>
        <taxon>Legionella</taxon>
    </lineage>
</organism>
<evidence type="ECO:0000313" key="5">
    <source>
        <dbReference type="Proteomes" id="UP000182998"/>
    </source>
</evidence>
<dbReference type="PATRIC" id="fig|451.8.peg.1287"/>
<feature type="domain" description="HTH luxR-type" evidence="1">
    <location>
        <begin position="26"/>
        <end position="91"/>
    </location>
</feature>
<dbReference type="PRINTS" id="PR00038">
    <property type="entry name" value="HTHLUXR"/>
</dbReference>
<dbReference type="KEGG" id="tmc:LMI_2188"/>
<dbReference type="InterPro" id="IPR036388">
    <property type="entry name" value="WH-like_DNA-bd_sf"/>
</dbReference>
<dbReference type="InterPro" id="IPR016032">
    <property type="entry name" value="Sig_transdc_resp-reg_C-effctor"/>
</dbReference>
<reference evidence="3 5" key="3">
    <citation type="submission" date="2016-10" db="EMBL/GenBank/DDBJ databases">
        <authorList>
            <person name="Varghese N."/>
            <person name="Submissions S."/>
        </authorList>
    </citation>
    <scope>NUCLEOTIDE SEQUENCE [LARGE SCALE GENOMIC DNA]</scope>
    <source>
        <strain evidence="3 5">ATCC 33218</strain>
    </source>
</reference>
<dbReference type="EMBL" id="FMVN01000007">
    <property type="protein sequence ID" value="SCY41748.1"/>
    <property type="molecule type" value="Genomic_DNA"/>
</dbReference>
<dbReference type="Pfam" id="PF00196">
    <property type="entry name" value="GerE"/>
    <property type="match status" value="1"/>
</dbReference>
<reference evidence="2" key="2">
    <citation type="submission" date="2014-09" db="EMBL/GenBank/DDBJ databases">
        <authorList>
            <person name="GOMEZ-VALERO Laura"/>
        </authorList>
    </citation>
    <scope>NUCLEOTIDE SEQUENCE</scope>
    <source>
        <strain evidence="2">ATCC33218</strain>
    </source>
</reference>
<accession>A0A098GG53</accession>
<evidence type="ECO:0000313" key="2">
    <source>
        <dbReference type="EMBL" id="CEG61464.1"/>
    </source>
</evidence>